<evidence type="ECO:0000313" key="11">
    <source>
        <dbReference type="Proteomes" id="UP000695007"/>
    </source>
</evidence>
<evidence type="ECO:0000256" key="3">
    <source>
        <dbReference type="ARBA" id="ARBA00022606"/>
    </source>
</evidence>
<dbReference type="GO" id="GO:0004984">
    <property type="term" value="F:olfactory receptor activity"/>
    <property type="evidence" value="ECO:0007669"/>
    <property type="project" value="InterPro"/>
</dbReference>
<dbReference type="GO" id="GO:0007165">
    <property type="term" value="P:signal transduction"/>
    <property type="evidence" value="ECO:0007669"/>
    <property type="project" value="UniProtKB-KW"/>
</dbReference>
<reference evidence="12" key="1">
    <citation type="submission" date="2025-08" db="UniProtKB">
        <authorList>
            <consortium name="RefSeq"/>
        </authorList>
    </citation>
    <scope>IDENTIFICATION</scope>
</reference>
<evidence type="ECO:0000256" key="10">
    <source>
        <dbReference type="SAM" id="Phobius"/>
    </source>
</evidence>
<keyword evidence="2" id="KW-1003">Cell membrane</keyword>
<dbReference type="AlphaFoldDB" id="A0AAJ6YWF3"/>
<sequence>MKKRYAEKLNEVLFPIILTQFTTSFSILCVTGYLLIKSSILETLRFISYVIAMLVEIFIYNWYANEVSTKSLDFNLCISEINWTAMHVQSMKEITIMMIRSTSPIVFSCGSLIQLSLTSFMKILKISYSAINLLISS</sequence>
<dbReference type="Proteomes" id="UP000695007">
    <property type="component" value="Unplaced"/>
</dbReference>
<dbReference type="GO" id="GO:0005886">
    <property type="term" value="C:plasma membrane"/>
    <property type="evidence" value="ECO:0007669"/>
    <property type="project" value="UniProtKB-SubCell"/>
</dbReference>
<dbReference type="PANTHER" id="PTHR21137">
    <property type="entry name" value="ODORANT RECEPTOR"/>
    <property type="match status" value="1"/>
</dbReference>
<keyword evidence="8" id="KW-0675">Receptor</keyword>
<evidence type="ECO:0000256" key="4">
    <source>
        <dbReference type="ARBA" id="ARBA00022692"/>
    </source>
</evidence>
<evidence type="ECO:0000256" key="7">
    <source>
        <dbReference type="ARBA" id="ARBA00023136"/>
    </source>
</evidence>
<feature type="transmembrane region" description="Helical" evidence="10">
    <location>
        <begin position="43"/>
        <end position="63"/>
    </location>
</feature>
<dbReference type="PANTHER" id="PTHR21137:SF35">
    <property type="entry name" value="ODORANT RECEPTOR 19A-RELATED"/>
    <property type="match status" value="1"/>
</dbReference>
<keyword evidence="11" id="KW-1185">Reference proteome</keyword>
<feature type="transmembrane region" description="Helical" evidence="10">
    <location>
        <begin position="12"/>
        <end position="36"/>
    </location>
</feature>
<dbReference type="Pfam" id="PF02949">
    <property type="entry name" value="7tm_6"/>
    <property type="match status" value="1"/>
</dbReference>
<dbReference type="InterPro" id="IPR004117">
    <property type="entry name" value="7tm6_olfct_rcpt"/>
</dbReference>
<proteinExistence type="predicted"/>
<evidence type="ECO:0000256" key="8">
    <source>
        <dbReference type="ARBA" id="ARBA00023170"/>
    </source>
</evidence>
<name>A0AAJ6YWF3_9HYME</name>
<keyword evidence="4 10" id="KW-0812">Transmembrane</keyword>
<keyword evidence="3" id="KW-0716">Sensory transduction</keyword>
<keyword evidence="9" id="KW-0807">Transducer</keyword>
<keyword evidence="5" id="KW-0552">Olfaction</keyword>
<accession>A0AAJ6YWF3</accession>
<evidence type="ECO:0000313" key="12">
    <source>
        <dbReference type="RefSeq" id="XP_011505623.1"/>
    </source>
</evidence>
<evidence type="ECO:0000256" key="6">
    <source>
        <dbReference type="ARBA" id="ARBA00022989"/>
    </source>
</evidence>
<dbReference type="GeneID" id="105368323"/>
<dbReference type="KEGG" id="csol:105368323"/>
<comment type="subcellular location">
    <subcellularLocation>
        <location evidence="1">Cell membrane</location>
        <topology evidence="1">Multi-pass membrane protein</topology>
    </subcellularLocation>
</comment>
<dbReference type="RefSeq" id="XP_011505623.1">
    <property type="nucleotide sequence ID" value="XM_011507321.1"/>
</dbReference>
<evidence type="ECO:0000256" key="5">
    <source>
        <dbReference type="ARBA" id="ARBA00022725"/>
    </source>
</evidence>
<dbReference type="GO" id="GO:0005549">
    <property type="term" value="F:odorant binding"/>
    <property type="evidence" value="ECO:0007669"/>
    <property type="project" value="InterPro"/>
</dbReference>
<keyword evidence="6 10" id="KW-1133">Transmembrane helix</keyword>
<evidence type="ECO:0000256" key="2">
    <source>
        <dbReference type="ARBA" id="ARBA00022475"/>
    </source>
</evidence>
<organism evidence="11 12">
    <name type="scientific">Ceratosolen solmsi marchali</name>
    <dbReference type="NCBI Taxonomy" id="326594"/>
    <lineage>
        <taxon>Eukaryota</taxon>
        <taxon>Metazoa</taxon>
        <taxon>Ecdysozoa</taxon>
        <taxon>Arthropoda</taxon>
        <taxon>Hexapoda</taxon>
        <taxon>Insecta</taxon>
        <taxon>Pterygota</taxon>
        <taxon>Neoptera</taxon>
        <taxon>Endopterygota</taxon>
        <taxon>Hymenoptera</taxon>
        <taxon>Apocrita</taxon>
        <taxon>Proctotrupomorpha</taxon>
        <taxon>Chalcidoidea</taxon>
        <taxon>Agaonidae</taxon>
        <taxon>Agaoninae</taxon>
        <taxon>Ceratosolen</taxon>
    </lineage>
</organism>
<gene>
    <name evidence="12" type="primary">LOC105368323</name>
</gene>
<keyword evidence="7 10" id="KW-0472">Membrane</keyword>
<evidence type="ECO:0000256" key="1">
    <source>
        <dbReference type="ARBA" id="ARBA00004651"/>
    </source>
</evidence>
<protein>
    <submittedName>
        <fullName evidence="12">Odorant receptor 94a-like</fullName>
    </submittedName>
</protein>
<evidence type="ECO:0000256" key="9">
    <source>
        <dbReference type="ARBA" id="ARBA00023224"/>
    </source>
</evidence>